<dbReference type="RefSeq" id="WP_040380057.1">
    <property type="nucleotide sequence ID" value="NZ_JBBMFM010000010.1"/>
</dbReference>
<comment type="caution">
    <text evidence="1">The sequence shown here is derived from an EMBL/GenBank/DDBJ whole genome shotgun (WGS) entry which is preliminary data.</text>
</comment>
<reference evidence="1 2" key="1">
    <citation type="submission" date="2024-03" db="EMBL/GenBank/DDBJ databases">
        <title>Human intestinal bacterial collection.</title>
        <authorList>
            <person name="Pauvert C."/>
            <person name="Hitch T.C.A."/>
            <person name="Clavel T."/>
        </authorList>
    </citation>
    <scope>NUCLEOTIDE SEQUENCE [LARGE SCALE GENOMIC DNA]</scope>
    <source>
        <strain evidence="1 2">CLA-SR-H021</strain>
    </source>
</reference>
<dbReference type="Proteomes" id="UP001454086">
    <property type="component" value="Unassembled WGS sequence"/>
</dbReference>
<evidence type="ECO:0000313" key="1">
    <source>
        <dbReference type="EMBL" id="MEQ2424218.1"/>
    </source>
</evidence>
<dbReference type="EMBL" id="JBBMFM010000010">
    <property type="protein sequence ID" value="MEQ2424218.1"/>
    <property type="molecule type" value="Genomic_DNA"/>
</dbReference>
<organism evidence="1 2">
    <name type="scientific">Enterocloster hominis</name>
    <name type="common">ex Hitch et al. 2024</name>
    <dbReference type="NCBI Taxonomy" id="1917870"/>
    <lineage>
        <taxon>Bacteria</taxon>
        <taxon>Bacillati</taxon>
        <taxon>Bacillota</taxon>
        <taxon>Clostridia</taxon>
        <taxon>Lachnospirales</taxon>
        <taxon>Lachnospiraceae</taxon>
        <taxon>Enterocloster</taxon>
    </lineage>
</organism>
<sequence length="355" mass="40301">MSEILHMQSVPILNITDFYKHFDVLDMLRNCEAFSRFAIGHLRWSGSINLHHLDVVLMMLDDDLPFQMTGVDDYWSINGNLSRKLFKTINQYEDMPEYERQAETAASIYNKYASGLPGSDSRIIMLVIAGVLLADKNEGCLEHINENHLKEAYKFMKRPFDANADNHDMIIDFCLDDPCASITLHALNGTYRFPFNPSRSPSYEKRLRTCVIHADADVKLEFANTAAGKSEHRSLLQGERMYCLVLEGTVIRILPDSITNGKNTITRKLDGIYINGKRYSAIPIDASSFAVNANRDNPQYIYVKDGHINYGNYDDLNGGQKVPEEIAVISEVRVEGNTVIVTRNDGKIWDGRKFC</sequence>
<evidence type="ECO:0000313" key="2">
    <source>
        <dbReference type="Proteomes" id="UP001454086"/>
    </source>
</evidence>
<protein>
    <submittedName>
        <fullName evidence="1">Uncharacterized protein</fullName>
    </submittedName>
</protein>
<keyword evidence="2" id="KW-1185">Reference proteome</keyword>
<accession>A0ABV1D389</accession>
<name>A0ABV1D389_9FIRM</name>
<proteinExistence type="predicted"/>
<gene>
    <name evidence="1" type="ORF">WMQ36_04475</name>
</gene>